<dbReference type="InterPro" id="IPR043502">
    <property type="entry name" value="DNA/RNA_pol_sf"/>
</dbReference>
<keyword evidence="9" id="KW-1185">Reference proteome</keyword>
<protein>
    <recommendedName>
        <fullName evidence="7">Reverse transcriptase RNase H-like domain-containing protein</fullName>
    </recommendedName>
</protein>
<comment type="caution">
    <text evidence="8">The sequence shown here is derived from an EMBL/GenBank/DDBJ whole genome shotgun (WGS) entry which is preliminary data.</text>
</comment>
<evidence type="ECO:0000259" key="7">
    <source>
        <dbReference type="Pfam" id="PF17917"/>
    </source>
</evidence>
<evidence type="ECO:0000256" key="2">
    <source>
        <dbReference type="ARBA" id="ARBA00022695"/>
    </source>
</evidence>
<dbReference type="Proteomes" id="UP001419268">
    <property type="component" value="Unassembled WGS sequence"/>
</dbReference>
<dbReference type="SUPFAM" id="SSF56672">
    <property type="entry name" value="DNA/RNA polymerases"/>
    <property type="match status" value="1"/>
</dbReference>
<evidence type="ECO:0000256" key="3">
    <source>
        <dbReference type="ARBA" id="ARBA00022722"/>
    </source>
</evidence>
<sequence>MAIVLAVQKWRHYLLGRKFVVRSDQRSLKYLFEQRVIAPEYQRWILKLLGFQFEIQYKPGSSNAAADALSRFPCMELQSFTTSSFLDMEVIHSEVLQDSFLGPIFSALQQDKEAPLADLFTDDTSDLMIGWSSQRRRPLRSVSLLSFMPARLGVMAVFSRLTRGLWLNYFGSV</sequence>
<dbReference type="EMBL" id="JBBNAG010000006">
    <property type="protein sequence ID" value="KAK9126281.1"/>
    <property type="molecule type" value="Genomic_DNA"/>
</dbReference>
<dbReference type="Pfam" id="PF17917">
    <property type="entry name" value="RT_RNaseH"/>
    <property type="match status" value="1"/>
</dbReference>
<keyword evidence="5" id="KW-0378">Hydrolase</keyword>
<organism evidence="8 9">
    <name type="scientific">Stephania cephalantha</name>
    <dbReference type="NCBI Taxonomy" id="152367"/>
    <lineage>
        <taxon>Eukaryota</taxon>
        <taxon>Viridiplantae</taxon>
        <taxon>Streptophyta</taxon>
        <taxon>Embryophyta</taxon>
        <taxon>Tracheophyta</taxon>
        <taxon>Spermatophyta</taxon>
        <taxon>Magnoliopsida</taxon>
        <taxon>Ranunculales</taxon>
        <taxon>Menispermaceae</taxon>
        <taxon>Menispermoideae</taxon>
        <taxon>Cissampelideae</taxon>
        <taxon>Stephania</taxon>
    </lineage>
</organism>
<evidence type="ECO:0000313" key="8">
    <source>
        <dbReference type="EMBL" id="KAK9126281.1"/>
    </source>
</evidence>
<reference evidence="8 9" key="1">
    <citation type="submission" date="2024-01" db="EMBL/GenBank/DDBJ databases">
        <title>Genome assemblies of Stephania.</title>
        <authorList>
            <person name="Yang L."/>
        </authorList>
    </citation>
    <scope>NUCLEOTIDE SEQUENCE [LARGE SCALE GENOMIC DNA]</scope>
    <source>
        <strain evidence="8">JXDWG</strain>
        <tissue evidence="8">Leaf</tissue>
    </source>
</reference>
<accession>A0AAP0P3N5</accession>
<evidence type="ECO:0000313" key="9">
    <source>
        <dbReference type="Proteomes" id="UP001419268"/>
    </source>
</evidence>
<dbReference type="GO" id="GO:0016787">
    <property type="term" value="F:hydrolase activity"/>
    <property type="evidence" value="ECO:0007669"/>
    <property type="project" value="UniProtKB-KW"/>
</dbReference>
<keyword evidence="6" id="KW-0695">RNA-directed DNA polymerase</keyword>
<evidence type="ECO:0000256" key="1">
    <source>
        <dbReference type="ARBA" id="ARBA00022679"/>
    </source>
</evidence>
<dbReference type="PANTHER" id="PTHR34072">
    <property type="entry name" value="ENZYMATIC POLYPROTEIN-RELATED"/>
    <property type="match status" value="1"/>
</dbReference>
<dbReference type="AlphaFoldDB" id="A0AAP0P3N5"/>
<evidence type="ECO:0000256" key="4">
    <source>
        <dbReference type="ARBA" id="ARBA00022759"/>
    </source>
</evidence>
<dbReference type="PANTHER" id="PTHR34072:SF55">
    <property type="entry name" value="DNA_RNA POLYMERASES SUPERFAMILY PROTEIN"/>
    <property type="match status" value="1"/>
</dbReference>
<keyword evidence="1" id="KW-0808">Transferase</keyword>
<keyword evidence="3" id="KW-0540">Nuclease</keyword>
<evidence type="ECO:0000256" key="6">
    <source>
        <dbReference type="ARBA" id="ARBA00022918"/>
    </source>
</evidence>
<feature type="domain" description="Reverse transcriptase RNase H-like" evidence="7">
    <location>
        <begin position="1"/>
        <end position="51"/>
    </location>
</feature>
<keyword evidence="4" id="KW-0255">Endonuclease</keyword>
<proteinExistence type="predicted"/>
<dbReference type="CDD" id="cd09274">
    <property type="entry name" value="RNase_HI_RT_Ty3"/>
    <property type="match status" value="1"/>
</dbReference>
<dbReference type="GO" id="GO:0004519">
    <property type="term" value="F:endonuclease activity"/>
    <property type="evidence" value="ECO:0007669"/>
    <property type="project" value="UniProtKB-KW"/>
</dbReference>
<dbReference type="InterPro" id="IPR041373">
    <property type="entry name" value="RT_RNaseH"/>
</dbReference>
<evidence type="ECO:0000256" key="5">
    <source>
        <dbReference type="ARBA" id="ARBA00022801"/>
    </source>
</evidence>
<dbReference type="GO" id="GO:0003964">
    <property type="term" value="F:RNA-directed DNA polymerase activity"/>
    <property type="evidence" value="ECO:0007669"/>
    <property type="project" value="UniProtKB-KW"/>
</dbReference>
<keyword evidence="2" id="KW-0548">Nucleotidyltransferase</keyword>
<name>A0AAP0P3N5_9MAGN</name>
<gene>
    <name evidence="8" type="ORF">Scep_015127</name>
</gene>